<dbReference type="SUPFAM" id="SSF53649">
    <property type="entry name" value="Alkaline phosphatase-like"/>
    <property type="match status" value="1"/>
</dbReference>
<dbReference type="InterPro" id="IPR017850">
    <property type="entry name" value="Alkaline_phosphatase_core_sf"/>
</dbReference>
<feature type="chain" id="PRO_5017260092" evidence="1">
    <location>
        <begin position="19"/>
        <end position="345"/>
    </location>
</feature>
<dbReference type="Proteomes" id="UP000266183">
    <property type="component" value="Chromosome"/>
</dbReference>
<accession>A0A385SGZ7</accession>
<evidence type="ECO:0000313" key="2">
    <source>
        <dbReference type="EMBL" id="AYB29696.1"/>
    </source>
</evidence>
<evidence type="ECO:0000313" key="3">
    <source>
        <dbReference type="Proteomes" id="UP000266183"/>
    </source>
</evidence>
<feature type="signal peptide" evidence="1">
    <location>
        <begin position="1"/>
        <end position="18"/>
    </location>
</feature>
<evidence type="ECO:0000256" key="1">
    <source>
        <dbReference type="SAM" id="SignalP"/>
    </source>
</evidence>
<dbReference type="RefSeq" id="WP_119753010.1">
    <property type="nucleotide sequence ID" value="NZ_CP032382.1"/>
</dbReference>
<dbReference type="AlphaFoldDB" id="A0A385SGZ7"/>
<protein>
    <submittedName>
        <fullName evidence="2">Phosphoglyceromutase</fullName>
    </submittedName>
</protein>
<dbReference type="Gene3D" id="3.40.720.10">
    <property type="entry name" value="Alkaline Phosphatase, subunit A"/>
    <property type="match status" value="1"/>
</dbReference>
<dbReference type="OrthoDB" id="9791578at2"/>
<dbReference type="EMBL" id="CP032382">
    <property type="protein sequence ID" value="AYB29696.1"/>
    <property type="molecule type" value="Genomic_DNA"/>
</dbReference>
<gene>
    <name evidence="2" type="ORF">D4L85_03460</name>
</gene>
<name>A0A385SGZ7_9BACT</name>
<dbReference type="Pfam" id="PF01663">
    <property type="entry name" value="Phosphodiest"/>
    <property type="match status" value="1"/>
</dbReference>
<proteinExistence type="predicted"/>
<dbReference type="KEGG" id="chk:D4L85_03460"/>
<sequence length="345" mass="39242">MRIRVVLFLCLIVVGAAAQQRKTENLIVITLDGFRWQEVFAGADSTLLFSNRYSDPDFNRTAFWDDSPEARREKLMPFLWEVLANQGQLYGNRTFDNRVVCANPYSASYPGYSELFTGFVDKSLMSNKKKENPNSNMLEAVQARPDFRDKVGVFSTWDAVPYILRTDRNHITTNSPRAYSHGTSSTRDSITFAQAFDYLKRNHPKVLYISFDATDAFAHGGHYDQYLQAAHRIDRMIAALWTWTRSQEDYREKTSLLITTDHGRGKNSRSSWVRHGTFTPGSGQTWFALMGPDTPPLGELKTKTRYYQKQLAQTMANILGVDFSPSHRVAPAIAGTVAYPVYTGR</sequence>
<keyword evidence="3" id="KW-1185">Reference proteome</keyword>
<reference evidence="3" key="1">
    <citation type="submission" date="2018-09" db="EMBL/GenBank/DDBJ databases">
        <title>Chryseolinea sp. KIS68-18 isolated from soil.</title>
        <authorList>
            <person name="Weon H.-Y."/>
            <person name="Kwon S.-W."/>
            <person name="Lee S.A."/>
        </authorList>
    </citation>
    <scope>NUCLEOTIDE SEQUENCE [LARGE SCALE GENOMIC DNA]</scope>
    <source>
        <strain evidence="3">KIS68-18</strain>
    </source>
</reference>
<dbReference type="InterPro" id="IPR002591">
    <property type="entry name" value="Phosphodiest/P_Trfase"/>
</dbReference>
<organism evidence="2 3">
    <name type="scientific">Chryseolinea soli</name>
    <dbReference type="NCBI Taxonomy" id="2321403"/>
    <lineage>
        <taxon>Bacteria</taxon>
        <taxon>Pseudomonadati</taxon>
        <taxon>Bacteroidota</taxon>
        <taxon>Cytophagia</taxon>
        <taxon>Cytophagales</taxon>
        <taxon>Fulvivirgaceae</taxon>
        <taxon>Chryseolinea</taxon>
    </lineage>
</organism>
<keyword evidence="1" id="KW-0732">Signal</keyword>